<evidence type="ECO:0000256" key="4">
    <source>
        <dbReference type="ARBA" id="ARBA00022692"/>
    </source>
</evidence>
<sequence>MTGTRDVVFLALVVISLYRVDGANTRGRLSVEGSSTDPLPTRLSVALEMGDGTLDLILDSTMDINFPLYRLQTDNRGRFHIKTAISQTTFKVYQDIKKDAAFIFVTETDDEGSTTQSLEGMVHREGRMLHVKGDVTRDGAQGRAFPGHQDLDFEVQDMELNATEFWNDYNLPVSDLEAGVFLAAYDSTAKEKESTKYHHQKRNLNQDVFVDIVAFADYGVYSAWFKRSNKTTAEGKRKDALEKIKQYYALVFNEMDLMYKSLTSLPFTVHIRLVGIIIADTDSASPWTEALRIAVDGKRVDEVDGYQALPNISSWLRTSDIVPHNDHFMFFTGYDLTKPVGNSTSGTLAGRAYVGTTCRNDGSQTSIVEDLGNFGCTFVGAHELGHSLSAQHDGDNNHCMGADGYIMSPIGSNKLNAWVFSNCSADYFQQFVTERREQIEGEMCLLNPITPSEIPDVTSQMPGQIYEADEQCRRIYGPDSSVAPCQSLMDGLKDVCTKMFCFIGDRKCKRQKAARGTTCGVDKWCISGECVLKNQSINECASNPCLNSGTCIDEIVYFSCTCPEGYTGTRCETNINDCASNPCLNSGTCRDGIGNYSCTCPSGYTGNRCQINVNDCASNPCLNNGTCRNGIGNYSCTCPSGYTGNRCQIDINDCASNPCFNSGTCRDGIGNYSCTCPSGYTGNRCQTDIDECATNPCLNGGLCRDGTGNYSCICGLGYTGNRCQILTNNCASNPCLNSGTCRNGIGNYSCTCPSGYTGNRCQTVTNNCASNPCLNSGTCRNGIGNYSCTCPSGYTGNRCQTVTNNCASNPCLNSGTCRNGIGNYSCTCPSGYTGNRCQIDIDECATNPCLNGGLCRDGTGNYSCICGLGYTGNLCQILTNNCASNPCLNSGTCRNGIGNYSCSCPSGYTGNRCQTDTNECSSNPCLNGGSCSDRTGSYVCTCRDGYTGSRCQIDINECARKPCKNGGTCHNLRGRYTCSCRRGFSGRNCLTNINECARKPCKNGGTCHNLRGRYTCSCRRGFSGRNCLTAVNECASNPCLNGGTCLDAHDLFTCTCPSQFVGPRCESRVSTPTTKGSIRLVNGSHPREGRVEIFLHGRWGTVCDDSWSARDVRVACRQLGYSGSLIRVYTRGHFGVGQESTVLLDDVHCLGHEARLLDCPAKTTGISCGQGEIAGLSCDVGRPGVSTPTINGSIRLVNGSHPREGRVEIFLHGRWGTVCDDSWSARDVRVACRQLGYSGSLIRVYTRGHFGVGQESTVLLDDVHCLGHEARLLDCPAKTTGISCGQGEIAGLSCDVGRPGVSTPTINGSIRLVNGSHPREGRVEIFLHGRWGTVCDDSWSARDVRVACRQLGYSGSLIRVYTRGHFGVGQESTVLLDDVHCLGHEARLLDCPAKTTGISCGQGEIAGLSCNVGRPAE</sequence>
<feature type="disulfide bond" evidence="13">
    <location>
        <begin position="828"/>
        <end position="837"/>
    </location>
</feature>
<feature type="disulfide bond" evidence="14">
    <location>
        <begin position="1265"/>
        <end position="1275"/>
    </location>
</feature>
<feature type="signal peptide" evidence="16">
    <location>
        <begin position="1"/>
        <end position="22"/>
    </location>
</feature>
<dbReference type="InterPro" id="IPR009030">
    <property type="entry name" value="Growth_fac_rcpt_cys_sf"/>
</dbReference>
<dbReference type="SMART" id="SM00179">
    <property type="entry name" value="EGF_CA"/>
    <property type="match status" value="14"/>
</dbReference>
<keyword evidence="3 13" id="KW-0245">EGF-like domain</keyword>
<reference evidence="20 21" key="1">
    <citation type="submission" date="2024-02" db="EMBL/GenBank/DDBJ databases">
        <title>Chromosome-scale genome assembly of the rough periwinkle Littorina saxatilis.</title>
        <authorList>
            <person name="De Jode A."/>
            <person name="Faria R."/>
            <person name="Formenti G."/>
            <person name="Sims Y."/>
            <person name="Smith T.P."/>
            <person name="Tracey A."/>
            <person name="Wood J.M.D."/>
            <person name="Zagrodzka Z.B."/>
            <person name="Johannesson K."/>
            <person name="Butlin R.K."/>
            <person name="Leder E.H."/>
        </authorList>
    </citation>
    <scope>NUCLEOTIDE SEQUENCE [LARGE SCALE GENOMIC DNA]</scope>
    <source>
        <strain evidence="20">Snail1</strain>
        <tissue evidence="20">Muscle</tissue>
    </source>
</reference>
<evidence type="ECO:0000259" key="18">
    <source>
        <dbReference type="PROSITE" id="PS50215"/>
    </source>
</evidence>
<dbReference type="InterPro" id="IPR001590">
    <property type="entry name" value="Peptidase_M12B"/>
</dbReference>
<feature type="domain" description="EGF-like" evidence="17">
    <location>
        <begin position="612"/>
        <end position="648"/>
    </location>
</feature>
<dbReference type="PROSITE" id="PS01187">
    <property type="entry name" value="EGF_CA"/>
    <property type="match status" value="3"/>
</dbReference>
<evidence type="ECO:0000256" key="16">
    <source>
        <dbReference type="SAM" id="SignalP"/>
    </source>
</evidence>
<dbReference type="GO" id="GO:0007154">
    <property type="term" value="P:cell communication"/>
    <property type="evidence" value="ECO:0007669"/>
    <property type="project" value="UniProtKB-ARBA"/>
</dbReference>
<dbReference type="GO" id="GO:0023052">
    <property type="term" value="P:signaling"/>
    <property type="evidence" value="ECO:0007669"/>
    <property type="project" value="UniProtKB-ARBA"/>
</dbReference>
<feature type="chain" id="PRO_5042923640" evidence="16">
    <location>
        <begin position="23"/>
        <end position="1417"/>
    </location>
</feature>
<feature type="domain" description="EGF-like" evidence="17">
    <location>
        <begin position="574"/>
        <end position="610"/>
    </location>
</feature>
<dbReference type="PROSITE" id="PS50026">
    <property type="entry name" value="EGF_3"/>
    <property type="match status" value="14"/>
</dbReference>
<dbReference type="PROSITE" id="PS00010">
    <property type="entry name" value="ASX_HYDROXYL"/>
    <property type="match status" value="14"/>
</dbReference>
<feature type="domain" description="EGF-like" evidence="17">
    <location>
        <begin position="992"/>
        <end position="1028"/>
    </location>
</feature>
<comment type="caution">
    <text evidence="20">The sequence shown here is derived from an EMBL/GenBank/DDBJ whole genome shotgun (WGS) entry which is preliminary data.</text>
</comment>
<feature type="binding site" evidence="15">
    <location>
        <position position="386"/>
    </location>
    <ligand>
        <name>Zn(2+)</name>
        <dbReference type="ChEBI" id="CHEBI:29105"/>
        <note>catalytic</note>
    </ligand>
</feature>
<keyword evidence="12" id="KW-0325">Glycoprotein</keyword>
<dbReference type="FunFam" id="3.10.250.10:FF:000007">
    <property type="entry name" value="Soluble scavenger receptor cysteine-rich domain-containing protein SSC5D"/>
    <property type="match status" value="3"/>
</dbReference>
<dbReference type="PROSITE" id="PS50215">
    <property type="entry name" value="ADAM_MEPRO"/>
    <property type="match status" value="1"/>
</dbReference>
<feature type="domain" description="EGF-like" evidence="17">
    <location>
        <begin position="802"/>
        <end position="838"/>
    </location>
</feature>
<gene>
    <name evidence="20" type="ORF">V1264_024903</name>
</gene>
<dbReference type="PROSITE" id="PS50287">
    <property type="entry name" value="SRCR_2"/>
    <property type="match status" value="3"/>
</dbReference>
<dbReference type="InterPro" id="IPR000152">
    <property type="entry name" value="EGF-type_Asp/Asn_hydroxyl_site"/>
</dbReference>
<dbReference type="GO" id="GO:0051241">
    <property type="term" value="P:negative regulation of multicellular organismal process"/>
    <property type="evidence" value="ECO:0007669"/>
    <property type="project" value="UniProtKB-ARBA"/>
</dbReference>
<feature type="disulfide bond" evidence="13">
    <location>
        <begin position="980"/>
        <end position="989"/>
    </location>
</feature>
<dbReference type="SUPFAM" id="SSF57196">
    <property type="entry name" value="EGF/Laminin"/>
    <property type="match status" value="3"/>
</dbReference>
<dbReference type="GO" id="GO:0004222">
    <property type="term" value="F:metalloendopeptidase activity"/>
    <property type="evidence" value="ECO:0007669"/>
    <property type="project" value="InterPro"/>
</dbReference>
<dbReference type="SUPFAM" id="SSF55486">
    <property type="entry name" value="Metalloproteases ('zincins'), catalytic domain"/>
    <property type="match status" value="1"/>
</dbReference>
<evidence type="ECO:0000256" key="8">
    <source>
        <dbReference type="ARBA" id="ARBA00022989"/>
    </source>
</evidence>
<dbReference type="PROSITE" id="PS00420">
    <property type="entry name" value="SRCR_1"/>
    <property type="match status" value="3"/>
</dbReference>
<evidence type="ECO:0000256" key="1">
    <source>
        <dbReference type="ARBA" id="ARBA00004251"/>
    </source>
</evidence>
<feature type="domain" description="EGF-like" evidence="17">
    <location>
        <begin position="650"/>
        <end position="686"/>
    </location>
</feature>
<keyword evidence="8" id="KW-1133">Transmembrane helix</keyword>
<evidence type="ECO:0000259" key="17">
    <source>
        <dbReference type="PROSITE" id="PS50026"/>
    </source>
</evidence>
<evidence type="ECO:0000256" key="9">
    <source>
        <dbReference type="ARBA" id="ARBA00023136"/>
    </source>
</evidence>
<dbReference type="PROSITE" id="PS00022">
    <property type="entry name" value="EGF_1"/>
    <property type="match status" value="14"/>
</dbReference>
<dbReference type="Pfam" id="PF01421">
    <property type="entry name" value="Reprolysin"/>
    <property type="match status" value="1"/>
</dbReference>
<feature type="disulfide bond" evidence="13">
    <location>
        <begin position="676"/>
        <end position="685"/>
    </location>
</feature>
<keyword evidence="6" id="KW-0677">Repeat</keyword>
<feature type="domain" description="EGF-like" evidence="17">
    <location>
        <begin position="688"/>
        <end position="724"/>
    </location>
</feature>
<feature type="disulfide bond" evidence="13">
    <location>
        <begin position="562"/>
        <end position="571"/>
    </location>
</feature>
<keyword evidence="5 16" id="KW-0732">Signal</keyword>
<comment type="subcellular location">
    <subcellularLocation>
        <location evidence="1">Cell membrane</location>
        <topology evidence="1">Single-pass type I membrane protein</topology>
    </subcellularLocation>
</comment>
<feature type="domain" description="SRCR" evidence="19">
    <location>
        <begin position="1078"/>
        <end position="1179"/>
    </location>
</feature>
<evidence type="ECO:0000313" key="21">
    <source>
        <dbReference type="Proteomes" id="UP001374579"/>
    </source>
</evidence>
<dbReference type="Gene3D" id="3.40.390.10">
    <property type="entry name" value="Collagenase (Catalytic Domain)"/>
    <property type="match status" value="1"/>
</dbReference>
<feature type="domain" description="SRCR" evidence="19">
    <location>
        <begin position="1310"/>
        <end position="1411"/>
    </location>
</feature>
<protein>
    <submittedName>
        <fullName evidence="20">Uncharacterized protein</fullName>
    </submittedName>
</protein>
<dbReference type="InterPro" id="IPR001190">
    <property type="entry name" value="SRCR"/>
</dbReference>
<dbReference type="FunFam" id="2.10.25.10:FF:000004">
    <property type="entry name" value="Neurogenic locus notch 1"/>
    <property type="match status" value="3"/>
</dbReference>
<feature type="active site" evidence="15">
    <location>
        <position position="383"/>
    </location>
</feature>
<dbReference type="PROSITE" id="PS01186">
    <property type="entry name" value="EGF_2"/>
    <property type="match status" value="13"/>
</dbReference>
<name>A0AAN9FYM8_9CAEN</name>
<dbReference type="FunFam" id="2.10.25.10:FF:000327">
    <property type="entry name" value="neurogenic locus notch homolog protein 4"/>
    <property type="match status" value="1"/>
</dbReference>
<dbReference type="CDD" id="cd00054">
    <property type="entry name" value="EGF_CA"/>
    <property type="match status" value="14"/>
</dbReference>
<dbReference type="InterPro" id="IPR036772">
    <property type="entry name" value="SRCR-like_dom_sf"/>
</dbReference>
<keyword evidence="7" id="KW-0106">Calcium</keyword>
<dbReference type="FunFam" id="2.10.25.10:FF:000122">
    <property type="entry name" value="Protein crumbs homolog 2"/>
    <property type="match status" value="2"/>
</dbReference>
<evidence type="ECO:0000256" key="12">
    <source>
        <dbReference type="ARBA" id="ARBA00023180"/>
    </source>
</evidence>
<evidence type="ECO:0000256" key="2">
    <source>
        <dbReference type="ARBA" id="ARBA00022475"/>
    </source>
</evidence>
<accession>A0AAN9FYM8</accession>
<feature type="disulfide bond" evidence="13">
    <location>
        <begin position="600"/>
        <end position="609"/>
    </location>
</feature>
<dbReference type="Pfam" id="PF00008">
    <property type="entry name" value="EGF"/>
    <property type="match status" value="13"/>
</dbReference>
<feature type="domain" description="EGF-like" evidence="17">
    <location>
        <begin position="840"/>
        <end position="876"/>
    </location>
</feature>
<feature type="disulfide bond" evidence="13">
    <location>
        <begin position="790"/>
        <end position="799"/>
    </location>
</feature>
<comment type="caution">
    <text evidence="14">Lacks conserved residue(s) required for the propagation of feature annotation.</text>
</comment>
<dbReference type="InterPro" id="IPR018097">
    <property type="entry name" value="EGF_Ca-bd_CS"/>
</dbReference>
<feature type="domain" description="Peptidase M12B" evidence="18">
    <location>
        <begin position="208"/>
        <end position="438"/>
    </location>
</feature>
<dbReference type="GO" id="GO:0051240">
    <property type="term" value="P:positive regulation of multicellular organismal process"/>
    <property type="evidence" value="ECO:0007669"/>
    <property type="project" value="UniProtKB-ARBA"/>
</dbReference>
<proteinExistence type="predicted"/>
<dbReference type="Pfam" id="PF07645">
    <property type="entry name" value="EGF_CA"/>
    <property type="match status" value="1"/>
</dbReference>
<evidence type="ECO:0000256" key="11">
    <source>
        <dbReference type="ARBA" id="ARBA00023170"/>
    </source>
</evidence>
<dbReference type="Pfam" id="PF00530">
    <property type="entry name" value="SRCR"/>
    <property type="match status" value="3"/>
</dbReference>
<evidence type="ECO:0000256" key="13">
    <source>
        <dbReference type="PROSITE-ProRule" id="PRU00076"/>
    </source>
</evidence>
<evidence type="ECO:0000313" key="20">
    <source>
        <dbReference type="EMBL" id="KAK7089296.1"/>
    </source>
</evidence>
<feature type="disulfide bond" evidence="13">
    <location>
        <begin position="1018"/>
        <end position="1027"/>
    </location>
</feature>
<dbReference type="SMART" id="SM00202">
    <property type="entry name" value="SR"/>
    <property type="match status" value="3"/>
</dbReference>
<dbReference type="SMART" id="SM00181">
    <property type="entry name" value="EGF"/>
    <property type="match status" value="14"/>
</dbReference>
<keyword evidence="9" id="KW-0472">Membrane</keyword>
<dbReference type="Gene3D" id="2.10.25.10">
    <property type="entry name" value="Laminin"/>
    <property type="match status" value="14"/>
</dbReference>
<dbReference type="InterPro" id="IPR001881">
    <property type="entry name" value="EGF-like_Ca-bd_dom"/>
</dbReference>
<dbReference type="InterPro" id="IPR000742">
    <property type="entry name" value="EGF"/>
</dbReference>
<feature type="disulfide bond" evidence="13">
    <location>
        <begin position="1056"/>
        <end position="1065"/>
    </location>
</feature>
<dbReference type="PRINTS" id="PR00258">
    <property type="entry name" value="SPERACTRCPTR"/>
</dbReference>
<dbReference type="SUPFAM" id="SSF57184">
    <property type="entry name" value="Growth factor receptor domain"/>
    <property type="match status" value="3"/>
</dbReference>
<feature type="disulfide bond" evidence="13">
    <location>
        <begin position="752"/>
        <end position="761"/>
    </location>
</feature>
<feature type="disulfide bond" evidence="14">
    <location>
        <begin position="1149"/>
        <end position="1159"/>
    </location>
</feature>
<feature type="domain" description="EGF-like" evidence="17">
    <location>
        <begin position="764"/>
        <end position="800"/>
    </location>
</feature>
<evidence type="ECO:0000256" key="3">
    <source>
        <dbReference type="ARBA" id="ARBA00022536"/>
    </source>
</evidence>
<feature type="binding site" evidence="15">
    <location>
        <position position="382"/>
    </location>
    <ligand>
        <name>Zn(2+)</name>
        <dbReference type="ChEBI" id="CHEBI:29105"/>
        <note>catalytic</note>
    </ligand>
</feature>
<evidence type="ECO:0000256" key="14">
    <source>
        <dbReference type="PROSITE-ProRule" id="PRU00196"/>
    </source>
</evidence>
<dbReference type="Gene3D" id="3.10.250.10">
    <property type="entry name" value="SRCR-like domain"/>
    <property type="match status" value="3"/>
</dbReference>
<feature type="binding site" evidence="15">
    <location>
        <position position="392"/>
    </location>
    <ligand>
        <name>Zn(2+)</name>
        <dbReference type="ChEBI" id="CHEBI:29105"/>
        <note>catalytic</note>
    </ligand>
</feature>
<dbReference type="GO" id="GO:0050877">
    <property type="term" value="P:nervous system process"/>
    <property type="evidence" value="ECO:0007669"/>
    <property type="project" value="UniProtKB-ARBA"/>
</dbReference>
<keyword evidence="11" id="KW-0675">Receptor</keyword>
<dbReference type="PANTHER" id="PTHR12916:SF4">
    <property type="entry name" value="UNINFLATABLE, ISOFORM C"/>
    <property type="match status" value="1"/>
</dbReference>
<feature type="domain" description="EGF-like" evidence="17">
    <location>
        <begin position="916"/>
        <end position="952"/>
    </location>
</feature>
<evidence type="ECO:0000256" key="7">
    <source>
        <dbReference type="ARBA" id="ARBA00022837"/>
    </source>
</evidence>
<keyword evidence="4" id="KW-0812">Transmembrane</keyword>
<evidence type="ECO:0000256" key="15">
    <source>
        <dbReference type="PROSITE-ProRule" id="PRU00276"/>
    </source>
</evidence>
<dbReference type="FunFam" id="2.10.25.10:FF:000143">
    <property type="entry name" value="Protein crumbs 1"/>
    <property type="match status" value="7"/>
</dbReference>
<feature type="disulfide bond" evidence="13">
    <location>
        <begin position="714"/>
        <end position="723"/>
    </location>
</feature>
<feature type="domain" description="EGF-like" evidence="17">
    <location>
        <begin position="954"/>
        <end position="990"/>
    </location>
</feature>
<dbReference type="EMBL" id="JBAMIC010002286">
    <property type="protein sequence ID" value="KAK7089296.1"/>
    <property type="molecule type" value="Genomic_DNA"/>
</dbReference>
<keyword evidence="2" id="KW-1003">Cell membrane</keyword>
<dbReference type="Proteomes" id="UP001374579">
    <property type="component" value="Unassembled WGS sequence"/>
</dbReference>
<feature type="domain" description="EGF-like" evidence="17">
    <location>
        <begin position="726"/>
        <end position="762"/>
    </location>
</feature>
<keyword evidence="15" id="KW-0862">Zinc</keyword>
<evidence type="ECO:0000256" key="10">
    <source>
        <dbReference type="ARBA" id="ARBA00023157"/>
    </source>
</evidence>
<feature type="domain" description="EGF-like" evidence="17">
    <location>
        <begin position="536"/>
        <end position="572"/>
    </location>
</feature>
<dbReference type="InterPro" id="IPR049883">
    <property type="entry name" value="NOTCH1_EGF-like"/>
</dbReference>
<feature type="domain" description="EGF-like" evidence="17">
    <location>
        <begin position="1030"/>
        <end position="1066"/>
    </location>
</feature>
<feature type="domain" description="EGF-like" evidence="17">
    <location>
        <begin position="878"/>
        <end position="914"/>
    </location>
</feature>
<dbReference type="GO" id="GO:0005509">
    <property type="term" value="F:calcium ion binding"/>
    <property type="evidence" value="ECO:0007669"/>
    <property type="project" value="InterPro"/>
</dbReference>
<dbReference type="SUPFAM" id="SSF56487">
    <property type="entry name" value="SRCR-like"/>
    <property type="match status" value="3"/>
</dbReference>
<keyword evidence="15" id="KW-0479">Metal-binding</keyword>
<keyword evidence="10 14" id="KW-1015">Disulfide bond</keyword>
<feature type="disulfide bond" evidence="14">
    <location>
        <begin position="1381"/>
        <end position="1391"/>
    </location>
</feature>
<feature type="disulfide bond" evidence="13">
    <location>
        <begin position="942"/>
        <end position="951"/>
    </location>
</feature>
<feature type="domain" description="SRCR" evidence="19">
    <location>
        <begin position="1194"/>
        <end position="1295"/>
    </location>
</feature>
<evidence type="ECO:0000256" key="6">
    <source>
        <dbReference type="ARBA" id="ARBA00022737"/>
    </source>
</evidence>
<dbReference type="GO" id="GO:0006508">
    <property type="term" value="P:proteolysis"/>
    <property type="evidence" value="ECO:0007669"/>
    <property type="project" value="InterPro"/>
</dbReference>
<feature type="disulfide bond" evidence="13">
    <location>
        <begin position="866"/>
        <end position="875"/>
    </location>
</feature>
<organism evidence="20 21">
    <name type="scientific">Littorina saxatilis</name>
    <dbReference type="NCBI Taxonomy" id="31220"/>
    <lineage>
        <taxon>Eukaryota</taxon>
        <taxon>Metazoa</taxon>
        <taxon>Spiralia</taxon>
        <taxon>Lophotrochozoa</taxon>
        <taxon>Mollusca</taxon>
        <taxon>Gastropoda</taxon>
        <taxon>Caenogastropoda</taxon>
        <taxon>Littorinimorpha</taxon>
        <taxon>Littorinoidea</taxon>
        <taxon>Littorinidae</taxon>
        <taxon>Littorina</taxon>
    </lineage>
</organism>
<feature type="disulfide bond" evidence="13">
    <location>
        <begin position="904"/>
        <end position="913"/>
    </location>
</feature>
<dbReference type="PANTHER" id="PTHR12916">
    <property type="entry name" value="CYTOCHROME C OXIDASE POLYPEPTIDE VIC-2"/>
    <property type="match status" value="1"/>
</dbReference>
<evidence type="ECO:0000259" key="19">
    <source>
        <dbReference type="PROSITE" id="PS50287"/>
    </source>
</evidence>
<keyword evidence="21" id="KW-1185">Reference proteome</keyword>
<dbReference type="InterPro" id="IPR024079">
    <property type="entry name" value="MetalloPept_cat_dom_sf"/>
</dbReference>
<feature type="disulfide bond" evidence="13">
    <location>
        <begin position="638"/>
        <end position="647"/>
    </location>
</feature>
<evidence type="ECO:0000256" key="5">
    <source>
        <dbReference type="ARBA" id="ARBA00022729"/>
    </source>
</evidence>
<dbReference type="GO" id="GO:0005886">
    <property type="term" value="C:plasma membrane"/>
    <property type="evidence" value="ECO:0007669"/>
    <property type="project" value="UniProtKB-SubCell"/>
</dbReference>
<dbReference type="FunFam" id="2.10.25.10:FF:000391">
    <property type="entry name" value="Weary, isoform C"/>
    <property type="match status" value="1"/>
</dbReference>